<comment type="similarity">
    <text evidence="2">Belongs to the TMEM19 family.</text>
</comment>
<organism evidence="7">
    <name type="scientific">uncultured Adhaeribacter sp</name>
    <dbReference type="NCBI Taxonomy" id="448109"/>
    <lineage>
        <taxon>Bacteria</taxon>
        <taxon>Pseudomonadati</taxon>
        <taxon>Bacteroidota</taxon>
        <taxon>Cytophagia</taxon>
        <taxon>Cytophagales</taxon>
        <taxon>Hymenobacteraceae</taxon>
        <taxon>Adhaeribacter</taxon>
        <taxon>environmental samples</taxon>
    </lineage>
</organism>
<dbReference type="AlphaFoldDB" id="A0A6J4JDN8"/>
<dbReference type="EMBL" id="CADCTJ010000980">
    <property type="protein sequence ID" value="CAA9277633.1"/>
    <property type="molecule type" value="Genomic_DNA"/>
</dbReference>
<proteinExistence type="inferred from homology"/>
<feature type="transmembrane region" description="Helical" evidence="6">
    <location>
        <begin position="92"/>
        <end position="110"/>
    </location>
</feature>
<protein>
    <recommendedName>
        <fullName evidence="8">Phytyl-phosphate kinase</fullName>
    </recommendedName>
</protein>
<evidence type="ECO:0000256" key="1">
    <source>
        <dbReference type="ARBA" id="ARBA00004141"/>
    </source>
</evidence>
<sequence length="245" mass="26072">MNFIPDYHFWLVVVLLGAGMYASVAAGKLTLSGAVTGGLLGMAIFLGAGYTGLAMLGVFFILGSAVTSYKFKLKQNLGLAEINKGRRTASQAVANAGVAALMGILAWVYPAQASGFRLMLAAGFAAATADTLSSELGNIYGRRFYNIRTWQKDTRGLDGVVSLEGTAFGIAGSIIISLVYAIGFGWSNQVYWIILAGTAGNLFDSWLGATLERRGYLSNDIVNFLNTFLGALVALTLYWAFRSTL</sequence>
<evidence type="ECO:0000256" key="2">
    <source>
        <dbReference type="ARBA" id="ARBA00009012"/>
    </source>
</evidence>
<reference evidence="7" key="1">
    <citation type="submission" date="2020-02" db="EMBL/GenBank/DDBJ databases">
        <authorList>
            <person name="Meier V. D."/>
        </authorList>
    </citation>
    <scope>NUCLEOTIDE SEQUENCE</scope>
    <source>
        <strain evidence="7">AVDCRST_MAG95</strain>
    </source>
</reference>
<dbReference type="Pfam" id="PF01940">
    <property type="entry name" value="DUF92"/>
    <property type="match status" value="1"/>
</dbReference>
<keyword evidence="5 6" id="KW-0472">Membrane</keyword>
<evidence type="ECO:0008006" key="8">
    <source>
        <dbReference type="Google" id="ProtNLM"/>
    </source>
</evidence>
<dbReference type="PANTHER" id="PTHR13353:SF5">
    <property type="entry name" value="TRANSMEMBRANE PROTEIN 19"/>
    <property type="match status" value="1"/>
</dbReference>
<keyword evidence="4 6" id="KW-1133">Transmembrane helix</keyword>
<evidence type="ECO:0000256" key="5">
    <source>
        <dbReference type="ARBA" id="ARBA00023136"/>
    </source>
</evidence>
<dbReference type="GO" id="GO:0016020">
    <property type="term" value="C:membrane"/>
    <property type="evidence" value="ECO:0007669"/>
    <property type="project" value="UniProtKB-SubCell"/>
</dbReference>
<keyword evidence="3 6" id="KW-0812">Transmembrane</keyword>
<feature type="transmembrane region" description="Helical" evidence="6">
    <location>
        <begin position="116"/>
        <end position="140"/>
    </location>
</feature>
<accession>A0A6J4JDN8</accession>
<dbReference type="PANTHER" id="PTHR13353">
    <property type="entry name" value="TRANSMEMBRANE PROTEIN 19"/>
    <property type="match status" value="1"/>
</dbReference>
<name>A0A6J4JDN8_9BACT</name>
<feature type="transmembrane region" description="Helical" evidence="6">
    <location>
        <begin position="190"/>
        <end position="209"/>
    </location>
</feature>
<feature type="transmembrane region" description="Helical" evidence="6">
    <location>
        <begin position="7"/>
        <end position="26"/>
    </location>
</feature>
<evidence type="ECO:0000313" key="7">
    <source>
        <dbReference type="EMBL" id="CAA9277633.1"/>
    </source>
</evidence>
<evidence type="ECO:0000256" key="4">
    <source>
        <dbReference type="ARBA" id="ARBA00022989"/>
    </source>
</evidence>
<evidence type="ECO:0000256" key="3">
    <source>
        <dbReference type="ARBA" id="ARBA00022692"/>
    </source>
</evidence>
<evidence type="ECO:0000256" key="6">
    <source>
        <dbReference type="SAM" id="Phobius"/>
    </source>
</evidence>
<feature type="transmembrane region" description="Helical" evidence="6">
    <location>
        <begin position="161"/>
        <end position="184"/>
    </location>
</feature>
<feature type="transmembrane region" description="Helical" evidence="6">
    <location>
        <begin position="221"/>
        <end position="241"/>
    </location>
</feature>
<gene>
    <name evidence="7" type="ORF">AVDCRST_MAG95-3102</name>
</gene>
<feature type="transmembrane region" description="Helical" evidence="6">
    <location>
        <begin position="38"/>
        <end position="71"/>
    </location>
</feature>
<comment type="subcellular location">
    <subcellularLocation>
        <location evidence="1">Membrane</location>
        <topology evidence="1">Multi-pass membrane protein</topology>
    </subcellularLocation>
</comment>
<dbReference type="InterPro" id="IPR002794">
    <property type="entry name" value="DUF92_TMEM19"/>
</dbReference>